<feature type="transmembrane region" description="Helical" evidence="2">
    <location>
        <begin position="81"/>
        <end position="104"/>
    </location>
</feature>
<proteinExistence type="predicted"/>
<dbReference type="RefSeq" id="WP_345044172.1">
    <property type="nucleotide sequence ID" value="NZ_BAABBA010000023.1"/>
</dbReference>
<keyword evidence="2" id="KW-1133">Transmembrane helix</keyword>
<dbReference type="Proteomes" id="UP001499841">
    <property type="component" value="Unassembled WGS sequence"/>
</dbReference>
<feature type="compositionally biased region" description="Low complexity" evidence="1">
    <location>
        <begin position="25"/>
        <end position="38"/>
    </location>
</feature>
<comment type="caution">
    <text evidence="3">The sequence shown here is derived from an EMBL/GenBank/DDBJ whole genome shotgun (WGS) entry which is preliminary data.</text>
</comment>
<keyword evidence="2" id="KW-0472">Membrane</keyword>
<organism evidence="3 4">
    <name type="scientific">Georgenia daeguensis</name>
    <dbReference type="NCBI Taxonomy" id="908355"/>
    <lineage>
        <taxon>Bacteria</taxon>
        <taxon>Bacillati</taxon>
        <taxon>Actinomycetota</taxon>
        <taxon>Actinomycetes</taxon>
        <taxon>Micrococcales</taxon>
        <taxon>Bogoriellaceae</taxon>
        <taxon>Georgenia</taxon>
    </lineage>
</organism>
<feature type="compositionally biased region" description="Low complexity" evidence="1">
    <location>
        <begin position="309"/>
        <end position="321"/>
    </location>
</feature>
<feature type="compositionally biased region" description="Basic and acidic residues" evidence="1">
    <location>
        <begin position="1"/>
        <end position="18"/>
    </location>
</feature>
<evidence type="ECO:0000256" key="1">
    <source>
        <dbReference type="SAM" id="MobiDB-lite"/>
    </source>
</evidence>
<sequence>MSLDSRPHATSRPEHDPAPADPHAPDAAAPRPAVAAPETSRLSPEQEPEPEKDAPSDRPSGVQVTASALAAVTATGLLSTLGVAGTIIGAALSSVVTVLANYLYTSSLRRTAARVAAAPPVRKVRARTHAGTTATIALSDGPTDGSTVALEAATVVDGSVPAVAGGSTAAAAAAGGRADRLRAAWRAVVDRYGYRKIVITVVAFFAAVLAAVTLVELAAGKPLANVVRGEEGAGTSLFGNAPAAVEPETTDSGPGTVPEDGTRTETEDQVTDPATPPPGVEQPTGTDGEIAEEAPTTEPEPGSDAEEVTPPADDAPASEDPSPAPTESPTPAEQAPADGVPSPLQPEIATPAAPTE</sequence>
<evidence type="ECO:0000313" key="3">
    <source>
        <dbReference type="EMBL" id="GAA3509231.1"/>
    </source>
</evidence>
<feature type="transmembrane region" description="Helical" evidence="2">
    <location>
        <begin position="197"/>
        <end position="219"/>
    </location>
</feature>
<keyword evidence="2" id="KW-0812">Transmembrane</keyword>
<evidence type="ECO:0000256" key="2">
    <source>
        <dbReference type="SAM" id="Phobius"/>
    </source>
</evidence>
<gene>
    <name evidence="3" type="ORF">GCM10022262_35540</name>
</gene>
<name>A0ABP6ULT7_9MICO</name>
<feature type="region of interest" description="Disordered" evidence="1">
    <location>
        <begin position="235"/>
        <end position="356"/>
    </location>
</feature>
<reference evidence="4" key="1">
    <citation type="journal article" date="2019" name="Int. J. Syst. Evol. Microbiol.">
        <title>The Global Catalogue of Microorganisms (GCM) 10K type strain sequencing project: providing services to taxonomists for standard genome sequencing and annotation.</title>
        <authorList>
            <consortium name="The Broad Institute Genomics Platform"/>
            <consortium name="The Broad Institute Genome Sequencing Center for Infectious Disease"/>
            <person name="Wu L."/>
            <person name="Ma J."/>
        </authorList>
    </citation>
    <scope>NUCLEOTIDE SEQUENCE [LARGE SCALE GENOMIC DNA]</scope>
    <source>
        <strain evidence="4">JCM 17459</strain>
    </source>
</reference>
<feature type="region of interest" description="Disordered" evidence="1">
    <location>
        <begin position="1"/>
        <end position="62"/>
    </location>
</feature>
<accession>A0ABP6ULT7</accession>
<evidence type="ECO:0000313" key="4">
    <source>
        <dbReference type="Proteomes" id="UP001499841"/>
    </source>
</evidence>
<dbReference type="EMBL" id="BAABBA010000023">
    <property type="protein sequence ID" value="GAA3509231.1"/>
    <property type="molecule type" value="Genomic_DNA"/>
</dbReference>
<keyword evidence="4" id="KW-1185">Reference proteome</keyword>
<protein>
    <submittedName>
        <fullName evidence="3">Uncharacterized protein</fullName>
    </submittedName>
</protein>